<dbReference type="SUPFAM" id="SSF103642">
    <property type="entry name" value="Sec-C motif"/>
    <property type="match status" value="1"/>
</dbReference>
<dbReference type="InterPro" id="IPR004027">
    <property type="entry name" value="SEC_C_motif"/>
</dbReference>
<name>A0A7X4LPB3_9VIBR</name>
<organism evidence="1 2">
    <name type="scientific">Vibrio eleionomae</name>
    <dbReference type="NCBI Taxonomy" id="2653505"/>
    <lineage>
        <taxon>Bacteria</taxon>
        <taxon>Pseudomonadati</taxon>
        <taxon>Pseudomonadota</taxon>
        <taxon>Gammaproteobacteria</taxon>
        <taxon>Vibrionales</taxon>
        <taxon>Vibrionaceae</taxon>
        <taxon>Vibrio</taxon>
    </lineage>
</organism>
<gene>
    <name evidence="1" type="ORF">F9817_18215</name>
</gene>
<dbReference type="EMBL" id="WEKT01000045">
    <property type="protein sequence ID" value="MZI95116.1"/>
    <property type="molecule type" value="Genomic_DNA"/>
</dbReference>
<reference evidence="1 2" key="1">
    <citation type="submission" date="2019-10" db="EMBL/GenBank/DDBJ databases">
        <title>Vibrio sp. nov. isolated from a shrimp pond.</title>
        <authorList>
            <person name="Gomez-Gil B."/>
            <person name="Enciso-Ibarra J."/>
            <person name="Enciso-Ibarra K."/>
            <person name="Bolan-Mejia C."/>
        </authorList>
    </citation>
    <scope>NUCLEOTIDE SEQUENCE [LARGE SCALE GENOMIC DNA]</scope>
    <source>
        <strain evidence="1 2">CAIM 722</strain>
    </source>
</reference>
<dbReference type="AlphaFoldDB" id="A0A7X4LPB3"/>
<evidence type="ECO:0000313" key="2">
    <source>
        <dbReference type="Proteomes" id="UP000462621"/>
    </source>
</evidence>
<dbReference type="Gene3D" id="3.10.450.50">
    <property type="match status" value="1"/>
</dbReference>
<sequence length="202" mass="22523">MSYQFIELNVAEYDVSAPFIEGVVLAANFTTEPLDPNRWLSELFPDADSVFVKQVHEHLQTQYQVIKANQYPLLELIQSDTDVLSELASGFMALWPLIEDKWQQAVVSDGALRMLQALLTTFMLALDEEQTQAQMRAAGIEHPPQLSDLLPQLDVMVQEVAMAADECLLGAQAQKINPYKTVGRNDSCPCGSGKKFKQCCGR</sequence>
<protein>
    <submittedName>
        <fullName evidence="1">Prepilin peptidase</fullName>
    </submittedName>
</protein>
<evidence type="ECO:0000313" key="1">
    <source>
        <dbReference type="EMBL" id="MZI95116.1"/>
    </source>
</evidence>
<dbReference type="RefSeq" id="WP_161157594.1">
    <property type="nucleotide sequence ID" value="NZ_WEKT01000045.1"/>
</dbReference>
<dbReference type="PANTHER" id="PTHR33747:SF1">
    <property type="entry name" value="ADENYLATE CYCLASE-ASSOCIATED CAP C-TERMINAL DOMAIN-CONTAINING PROTEIN"/>
    <property type="match status" value="1"/>
</dbReference>
<dbReference type="PANTHER" id="PTHR33747">
    <property type="entry name" value="UPF0225 PROTEIN SCO1677"/>
    <property type="match status" value="1"/>
</dbReference>
<proteinExistence type="predicted"/>
<accession>A0A7X4LPB3</accession>
<keyword evidence="2" id="KW-1185">Reference proteome</keyword>
<dbReference type="Proteomes" id="UP000462621">
    <property type="component" value="Unassembled WGS sequence"/>
</dbReference>
<dbReference type="Pfam" id="PF02810">
    <property type="entry name" value="SEC-C"/>
    <property type="match status" value="1"/>
</dbReference>
<comment type="caution">
    <text evidence="1">The sequence shown here is derived from an EMBL/GenBank/DDBJ whole genome shotgun (WGS) entry which is preliminary data.</text>
</comment>